<evidence type="ECO:0000313" key="2">
    <source>
        <dbReference type="Proteomes" id="UP001267878"/>
    </source>
</evidence>
<dbReference type="EMBL" id="JAVDVW010000002">
    <property type="protein sequence ID" value="MDR7100516.1"/>
    <property type="molecule type" value="Genomic_DNA"/>
</dbReference>
<name>A0ABU1VSQ0_9GAMM</name>
<proteinExistence type="predicted"/>
<organism evidence="1 2">
    <name type="scientific">Agrilutibacter niabensis</name>
    <dbReference type="NCBI Taxonomy" id="380628"/>
    <lineage>
        <taxon>Bacteria</taxon>
        <taxon>Pseudomonadati</taxon>
        <taxon>Pseudomonadota</taxon>
        <taxon>Gammaproteobacteria</taxon>
        <taxon>Lysobacterales</taxon>
        <taxon>Lysobacteraceae</taxon>
        <taxon>Agrilutibacter</taxon>
    </lineage>
</organism>
<evidence type="ECO:0000313" key="1">
    <source>
        <dbReference type="EMBL" id="MDR7100516.1"/>
    </source>
</evidence>
<comment type="caution">
    <text evidence="1">The sequence shown here is derived from an EMBL/GenBank/DDBJ whole genome shotgun (WGS) entry which is preliminary data.</text>
</comment>
<reference evidence="1 2" key="1">
    <citation type="submission" date="2023-07" db="EMBL/GenBank/DDBJ databases">
        <title>Sorghum-associated microbial communities from plants grown in Nebraska, USA.</title>
        <authorList>
            <person name="Schachtman D."/>
        </authorList>
    </citation>
    <scope>NUCLEOTIDE SEQUENCE [LARGE SCALE GENOMIC DNA]</scope>
    <source>
        <strain evidence="1 2">BE187</strain>
    </source>
</reference>
<dbReference type="Proteomes" id="UP001267878">
    <property type="component" value="Unassembled WGS sequence"/>
</dbReference>
<dbReference type="RefSeq" id="WP_310055363.1">
    <property type="nucleotide sequence ID" value="NZ_JAVDVW010000002.1"/>
</dbReference>
<accession>A0ABU1VSQ0</accession>
<keyword evidence="2" id="KW-1185">Reference proteome</keyword>
<gene>
    <name evidence="1" type="ORF">J2X04_002897</name>
</gene>
<protein>
    <submittedName>
        <fullName evidence="1">Uncharacterized protein</fullName>
    </submittedName>
</protein>
<sequence>MNLIYSHSYNSARAFAMHHEFMPGDWKWLRDPDVLLHNPRSDVFKVEHWEENPQRDKIDEAMERFQRAHRLGTVVDVDAFRGTLGVSGT</sequence>